<feature type="signal peptide" evidence="1">
    <location>
        <begin position="1"/>
        <end position="20"/>
    </location>
</feature>
<proteinExistence type="predicted"/>
<reference evidence="2 3" key="1">
    <citation type="submission" date="2015-07" db="EMBL/GenBank/DDBJ databases">
        <title>Draft genome of Bellilinea caldifistulae DSM 17877.</title>
        <authorList>
            <person name="Hemp J."/>
            <person name="Ward L.M."/>
            <person name="Pace L.A."/>
            <person name="Fischer W.W."/>
        </authorList>
    </citation>
    <scope>NUCLEOTIDE SEQUENCE [LARGE SCALE GENOMIC DNA]</scope>
    <source>
        <strain evidence="2 3">GOMI-1</strain>
    </source>
</reference>
<comment type="caution">
    <text evidence="2">The sequence shown here is derived from an EMBL/GenBank/DDBJ whole genome shotgun (WGS) entry which is preliminary data.</text>
</comment>
<sequence length="75" mass="8465">MKRLNLVWVLLIAVSLVISACQPAVETIEVEKEVVKTEVVEKVVEVEKQPTEEQSFSTPHPILSDVRVRQAMAYC</sequence>
<dbReference type="EMBL" id="LGHJ01000026">
    <property type="protein sequence ID" value="KPL71498.1"/>
    <property type="molecule type" value="Genomic_DNA"/>
</dbReference>
<name>A0A0N8GL48_9CHLR</name>
<gene>
    <name evidence="2" type="ORF">AC812_16290</name>
</gene>
<keyword evidence="3" id="KW-1185">Reference proteome</keyword>
<dbReference type="Proteomes" id="UP000050514">
    <property type="component" value="Unassembled WGS sequence"/>
</dbReference>
<accession>A0A0N8GL48</accession>
<evidence type="ECO:0000313" key="3">
    <source>
        <dbReference type="Proteomes" id="UP000050514"/>
    </source>
</evidence>
<evidence type="ECO:0000313" key="2">
    <source>
        <dbReference type="EMBL" id="KPL71498.1"/>
    </source>
</evidence>
<protein>
    <submittedName>
        <fullName evidence="2">Uncharacterized protein</fullName>
    </submittedName>
</protein>
<organism evidence="2 3">
    <name type="scientific">Bellilinea caldifistulae</name>
    <dbReference type="NCBI Taxonomy" id="360411"/>
    <lineage>
        <taxon>Bacteria</taxon>
        <taxon>Bacillati</taxon>
        <taxon>Chloroflexota</taxon>
        <taxon>Anaerolineae</taxon>
        <taxon>Anaerolineales</taxon>
        <taxon>Anaerolineaceae</taxon>
        <taxon>Bellilinea</taxon>
    </lineage>
</organism>
<dbReference type="AlphaFoldDB" id="A0A0N8GL48"/>
<dbReference type="PROSITE" id="PS51257">
    <property type="entry name" value="PROKAR_LIPOPROTEIN"/>
    <property type="match status" value="1"/>
</dbReference>
<dbReference type="PATRIC" id="fig|360411.5.peg.2027"/>
<keyword evidence="1" id="KW-0732">Signal</keyword>
<feature type="non-terminal residue" evidence="2">
    <location>
        <position position="75"/>
    </location>
</feature>
<evidence type="ECO:0000256" key="1">
    <source>
        <dbReference type="SAM" id="SignalP"/>
    </source>
</evidence>
<feature type="chain" id="PRO_5006025785" evidence="1">
    <location>
        <begin position="21"/>
        <end position="75"/>
    </location>
</feature>
<dbReference type="STRING" id="360411.AC812_16290"/>